<name>A0ABM9DAT2_9BACT</name>
<keyword evidence="4" id="KW-0408">Iron</keyword>
<accession>A0ABM9DAT2</accession>
<evidence type="ECO:0000256" key="1">
    <source>
        <dbReference type="ARBA" id="ARBA00001966"/>
    </source>
</evidence>
<protein>
    <submittedName>
        <fullName evidence="8">Radical SAM/Cys-rich domain-containing protein</fullName>
    </submittedName>
</protein>
<keyword evidence="5" id="KW-0411">Iron-sulfur</keyword>
<evidence type="ECO:0000259" key="6">
    <source>
        <dbReference type="Pfam" id="PF04055"/>
    </source>
</evidence>
<dbReference type="Proteomes" id="UP001295463">
    <property type="component" value="Chromosome"/>
</dbReference>
<evidence type="ECO:0000256" key="4">
    <source>
        <dbReference type="ARBA" id="ARBA00023004"/>
    </source>
</evidence>
<dbReference type="PANTHER" id="PTHR43728">
    <property type="entry name" value="SLR0304 PROTEIN"/>
    <property type="match status" value="1"/>
</dbReference>
<keyword evidence="2" id="KW-0949">S-adenosyl-L-methionine</keyword>
<evidence type="ECO:0000256" key="5">
    <source>
        <dbReference type="ARBA" id="ARBA00023014"/>
    </source>
</evidence>
<dbReference type="InterPro" id="IPR058240">
    <property type="entry name" value="rSAM_sf"/>
</dbReference>
<dbReference type="InterPro" id="IPR007197">
    <property type="entry name" value="rSAM"/>
</dbReference>
<dbReference type="EMBL" id="OW150024">
    <property type="protein sequence ID" value="CAH2031482.1"/>
    <property type="molecule type" value="Genomic_DNA"/>
</dbReference>
<dbReference type="SFLD" id="SFLDG01067">
    <property type="entry name" value="SPASM/twitch_domain_containing"/>
    <property type="match status" value="1"/>
</dbReference>
<evidence type="ECO:0000256" key="3">
    <source>
        <dbReference type="ARBA" id="ARBA00022723"/>
    </source>
</evidence>
<dbReference type="InterPro" id="IPR026351">
    <property type="entry name" value="rSAM_ArsS-like"/>
</dbReference>
<dbReference type="RefSeq" id="WP_305732301.1">
    <property type="nucleotide sequence ID" value="NZ_OW150024.1"/>
</dbReference>
<proteinExistence type="predicted"/>
<dbReference type="CDD" id="cd01335">
    <property type="entry name" value="Radical_SAM"/>
    <property type="match status" value="1"/>
</dbReference>
<dbReference type="Pfam" id="PF12345">
    <property type="entry name" value="DUF3641"/>
    <property type="match status" value="1"/>
</dbReference>
<feature type="domain" description="Radical SAM core" evidence="6">
    <location>
        <begin position="35"/>
        <end position="172"/>
    </location>
</feature>
<evidence type="ECO:0000259" key="7">
    <source>
        <dbReference type="Pfam" id="PF12345"/>
    </source>
</evidence>
<dbReference type="PANTHER" id="PTHR43728:SF1">
    <property type="entry name" value="FE-S OXIDOREDUCTASE"/>
    <property type="match status" value="1"/>
</dbReference>
<dbReference type="SUPFAM" id="SSF102114">
    <property type="entry name" value="Radical SAM enzymes"/>
    <property type="match status" value="1"/>
</dbReference>
<comment type="cofactor">
    <cofactor evidence="1">
        <name>[4Fe-4S] cluster</name>
        <dbReference type="ChEBI" id="CHEBI:49883"/>
    </cofactor>
</comment>
<feature type="domain" description="Arsenosugar biosynthesis radical SAM protein ArsS-like C-terminal" evidence="7">
    <location>
        <begin position="191"/>
        <end position="324"/>
    </location>
</feature>
<dbReference type="Pfam" id="PF04055">
    <property type="entry name" value="Radical_SAM"/>
    <property type="match status" value="1"/>
</dbReference>
<keyword evidence="3" id="KW-0479">Metal-binding</keyword>
<reference evidence="8 9" key="1">
    <citation type="submission" date="2022-03" db="EMBL/GenBank/DDBJ databases">
        <authorList>
            <person name="Koch H."/>
        </authorList>
    </citation>
    <scope>NUCLEOTIDE SEQUENCE [LARGE SCALE GENOMIC DNA]</scope>
    <source>
        <strain evidence="8 9">G1</strain>
    </source>
</reference>
<keyword evidence="9" id="KW-1185">Reference proteome</keyword>
<evidence type="ECO:0000256" key="2">
    <source>
        <dbReference type="ARBA" id="ARBA00022691"/>
    </source>
</evidence>
<dbReference type="InterPro" id="IPR013785">
    <property type="entry name" value="Aldolase_TIM"/>
</dbReference>
<dbReference type="InterPro" id="IPR024521">
    <property type="entry name" value="ArsS-like_C"/>
</dbReference>
<dbReference type="Gene3D" id="3.20.20.70">
    <property type="entry name" value="Aldolase class I"/>
    <property type="match status" value="1"/>
</dbReference>
<dbReference type="SFLD" id="SFLDS00029">
    <property type="entry name" value="Radical_SAM"/>
    <property type="match status" value="1"/>
</dbReference>
<gene>
    <name evidence="8" type="ORF">GEAMG1_1650</name>
</gene>
<dbReference type="NCBIfam" id="TIGR04167">
    <property type="entry name" value="rSAM_SeCys"/>
    <property type="match status" value="1"/>
</dbReference>
<evidence type="ECO:0000313" key="9">
    <source>
        <dbReference type="Proteomes" id="UP001295463"/>
    </source>
</evidence>
<sequence>MSPDIERNALSMTFNQTLARHALSLVRATTDTLQVNIGRRCNLACRHCHLEAGPERNELMSAETVEQVIACAGRLAFTTIDITGGAPELLPHLPRLISGLRPHAARLMVRTNLTALGREETAHLIELYRSNRVMIVASLPSLNLSQTESQRGNGVWSASLATLQRLNSAGFGSEGSGLVLDIAVNPTGAFLPPSQRETELRFRRELRERHGISFTRLLTFANVPLGRFRHWLEQSGNLPGYLEKLRSNFNPGAVGGLMCRSVLSVDWQGYLYDCDFNQAARLYHRNGIHHISALNAQPLDGLPIPTGEHCFACTAGAGFTCGGSLDA</sequence>
<organism evidence="8 9">
    <name type="scientific">Trichlorobacter ammonificans</name>
    <dbReference type="NCBI Taxonomy" id="2916410"/>
    <lineage>
        <taxon>Bacteria</taxon>
        <taxon>Pseudomonadati</taxon>
        <taxon>Thermodesulfobacteriota</taxon>
        <taxon>Desulfuromonadia</taxon>
        <taxon>Geobacterales</taxon>
        <taxon>Geobacteraceae</taxon>
        <taxon>Trichlorobacter</taxon>
    </lineage>
</organism>
<evidence type="ECO:0000313" key="8">
    <source>
        <dbReference type="EMBL" id="CAH2031482.1"/>
    </source>
</evidence>